<reference evidence="2" key="1">
    <citation type="submission" date="2021-04" db="EMBL/GenBank/DDBJ databases">
        <authorList>
            <consortium name="Molecular Ecology Group"/>
        </authorList>
    </citation>
    <scope>NUCLEOTIDE SEQUENCE</scope>
</reference>
<keyword evidence="3" id="KW-1185">Reference proteome</keyword>
<organism evidence="2 3">
    <name type="scientific">Candidula unifasciata</name>
    <dbReference type="NCBI Taxonomy" id="100452"/>
    <lineage>
        <taxon>Eukaryota</taxon>
        <taxon>Metazoa</taxon>
        <taxon>Spiralia</taxon>
        <taxon>Lophotrochozoa</taxon>
        <taxon>Mollusca</taxon>
        <taxon>Gastropoda</taxon>
        <taxon>Heterobranchia</taxon>
        <taxon>Euthyneura</taxon>
        <taxon>Panpulmonata</taxon>
        <taxon>Eupulmonata</taxon>
        <taxon>Stylommatophora</taxon>
        <taxon>Helicina</taxon>
        <taxon>Helicoidea</taxon>
        <taxon>Geomitridae</taxon>
        <taxon>Candidula</taxon>
    </lineage>
</organism>
<dbReference type="EMBL" id="CAJHNH020000747">
    <property type="protein sequence ID" value="CAG5119644.1"/>
    <property type="molecule type" value="Genomic_DNA"/>
</dbReference>
<evidence type="ECO:0000313" key="2">
    <source>
        <dbReference type="EMBL" id="CAG5119644.1"/>
    </source>
</evidence>
<gene>
    <name evidence="2" type="ORF">CUNI_LOCUS5202</name>
</gene>
<comment type="caution">
    <text evidence="2">The sequence shown here is derived from an EMBL/GenBank/DDBJ whole genome shotgun (WGS) entry which is preliminary data.</text>
</comment>
<sequence length="237" mass="26557">MAGTVNFLLLSLVAVMFVSAQTGSSCQLNQQEIRKDILECIAHEPSLFFQVMEHINNPKSMATVDFICKNQNDVVGIALCLEDKLASCYPSVKDVIKQYLPNKEHLSKALQFMCEHKKDFVENTCMNPGQAQEFMQCYMGKLGSTMMTLRSDHDIQTAMCSVIHSEEQCIKQYHGSCTTNYVDLVVQLLNILAPYCPVVVLDIKNQALNEAMGSMLVNGQPLMFQPQGEVKYNIVKS</sequence>
<feature type="chain" id="PRO_5035871593" evidence="1">
    <location>
        <begin position="21"/>
        <end position="237"/>
    </location>
</feature>
<accession>A0A8S3YRA3</accession>
<dbReference type="AlphaFoldDB" id="A0A8S3YRA3"/>
<evidence type="ECO:0000313" key="3">
    <source>
        <dbReference type="Proteomes" id="UP000678393"/>
    </source>
</evidence>
<feature type="signal peptide" evidence="1">
    <location>
        <begin position="1"/>
        <end position="20"/>
    </location>
</feature>
<protein>
    <submittedName>
        <fullName evidence="2">Uncharacterized protein</fullName>
    </submittedName>
</protein>
<keyword evidence="1" id="KW-0732">Signal</keyword>
<name>A0A8S3YRA3_9EUPU</name>
<evidence type="ECO:0000256" key="1">
    <source>
        <dbReference type="SAM" id="SignalP"/>
    </source>
</evidence>
<dbReference type="OrthoDB" id="6043832at2759"/>
<proteinExistence type="predicted"/>
<dbReference type="Proteomes" id="UP000678393">
    <property type="component" value="Unassembled WGS sequence"/>
</dbReference>